<proteinExistence type="predicted"/>
<evidence type="ECO:0000256" key="1">
    <source>
        <dbReference type="ARBA" id="ARBA00022614"/>
    </source>
</evidence>
<protein>
    <recommendedName>
        <fullName evidence="4">NB-ARC domain-containing protein</fullName>
    </recommendedName>
</protein>
<evidence type="ECO:0000256" key="3">
    <source>
        <dbReference type="ARBA" id="ARBA00022840"/>
    </source>
</evidence>
<dbReference type="SUPFAM" id="SSF52540">
    <property type="entry name" value="P-loop containing nucleoside triphosphate hydrolases"/>
    <property type="match status" value="1"/>
</dbReference>
<accession>A0A2G3ANW7</accession>
<organism evidence="5 6">
    <name type="scientific">Capsicum annuum</name>
    <name type="common">Capsicum pepper</name>
    <dbReference type="NCBI Taxonomy" id="4072"/>
    <lineage>
        <taxon>Eukaryota</taxon>
        <taxon>Viridiplantae</taxon>
        <taxon>Streptophyta</taxon>
        <taxon>Embryophyta</taxon>
        <taxon>Tracheophyta</taxon>
        <taxon>Spermatophyta</taxon>
        <taxon>Magnoliopsida</taxon>
        <taxon>eudicotyledons</taxon>
        <taxon>Gunneridae</taxon>
        <taxon>Pentapetalae</taxon>
        <taxon>asterids</taxon>
        <taxon>lamiids</taxon>
        <taxon>Solanales</taxon>
        <taxon>Solanaceae</taxon>
        <taxon>Solanoideae</taxon>
        <taxon>Capsiceae</taxon>
        <taxon>Capsicum</taxon>
    </lineage>
</organism>
<gene>
    <name evidence="5" type="ORF">T459_03807</name>
</gene>
<dbReference type="Gene3D" id="1.10.8.430">
    <property type="entry name" value="Helical domain of apoptotic protease-activating factors"/>
    <property type="match status" value="1"/>
</dbReference>
<evidence type="ECO:0000313" key="5">
    <source>
        <dbReference type="EMBL" id="PHT95925.1"/>
    </source>
</evidence>
<dbReference type="InterPro" id="IPR042197">
    <property type="entry name" value="Apaf_helical"/>
</dbReference>
<keyword evidence="2" id="KW-0611">Plant defense</keyword>
<dbReference type="Gramene" id="PHT95925">
    <property type="protein sequence ID" value="PHT95925"/>
    <property type="gene ID" value="T459_03807"/>
</dbReference>
<dbReference type="InterPro" id="IPR002182">
    <property type="entry name" value="NB-ARC"/>
</dbReference>
<reference evidence="5 6" key="1">
    <citation type="journal article" date="2014" name="Nat. Genet.">
        <title>Genome sequence of the hot pepper provides insights into the evolution of pungency in Capsicum species.</title>
        <authorList>
            <person name="Kim S."/>
            <person name="Park M."/>
            <person name="Yeom S.I."/>
            <person name="Kim Y.M."/>
            <person name="Lee J.M."/>
            <person name="Lee H.A."/>
            <person name="Seo E."/>
            <person name="Choi J."/>
            <person name="Cheong K."/>
            <person name="Kim K.T."/>
            <person name="Jung K."/>
            <person name="Lee G.W."/>
            <person name="Oh S.K."/>
            <person name="Bae C."/>
            <person name="Kim S.B."/>
            <person name="Lee H.Y."/>
            <person name="Kim S.Y."/>
            <person name="Kim M.S."/>
            <person name="Kang B.C."/>
            <person name="Jo Y.D."/>
            <person name="Yang H.B."/>
            <person name="Jeong H.J."/>
            <person name="Kang W.H."/>
            <person name="Kwon J.K."/>
            <person name="Shin C."/>
            <person name="Lim J.Y."/>
            <person name="Park J.H."/>
            <person name="Huh J.H."/>
            <person name="Kim J.S."/>
            <person name="Kim B.D."/>
            <person name="Cohen O."/>
            <person name="Paran I."/>
            <person name="Suh M.C."/>
            <person name="Lee S.B."/>
            <person name="Kim Y.K."/>
            <person name="Shin Y."/>
            <person name="Noh S.J."/>
            <person name="Park J."/>
            <person name="Seo Y.S."/>
            <person name="Kwon S.Y."/>
            <person name="Kim H.A."/>
            <person name="Park J.M."/>
            <person name="Kim H.J."/>
            <person name="Choi S.B."/>
            <person name="Bosland P.W."/>
            <person name="Reeves G."/>
            <person name="Jo S.H."/>
            <person name="Lee B.W."/>
            <person name="Cho H.T."/>
            <person name="Choi H.S."/>
            <person name="Lee M.S."/>
            <person name="Yu Y."/>
            <person name="Do Choi Y."/>
            <person name="Park B.S."/>
            <person name="van Deynze A."/>
            <person name="Ashrafi H."/>
            <person name="Hill T."/>
            <person name="Kim W.T."/>
            <person name="Pai H.S."/>
            <person name="Ahn H.K."/>
            <person name="Yeam I."/>
            <person name="Giovannoni J.J."/>
            <person name="Rose J.K."/>
            <person name="Sorensen I."/>
            <person name="Lee S.J."/>
            <person name="Kim R.W."/>
            <person name="Choi I.Y."/>
            <person name="Choi B.S."/>
            <person name="Lim J.S."/>
            <person name="Lee Y.H."/>
            <person name="Choi D."/>
        </authorList>
    </citation>
    <scope>NUCLEOTIDE SEQUENCE [LARGE SCALE GENOMIC DNA]</scope>
    <source>
        <strain evidence="6">cv. CM334</strain>
    </source>
</reference>
<dbReference type="GO" id="GO:0043531">
    <property type="term" value="F:ADP binding"/>
    <property type="evidence" value="ECO:0007669"/>
    <property type="project" value="InterPro"/>
</dbReference>
<comment type="caution">
    <text evidence="5">The sequence shown here is derived from an EMBL/GenBank/DDBJ whole genome shotgun (WGS) entry which is preliminary data.</text>
</comment>
<dbReference type="Pfam" id="PF00931">
    <property type="entry name" value="NB-ARC"/>
    <property type="match status" value="1"/>
</dbReference>
<sequence length="216" mass="23996">MVHGLRVSRKSRRVKSCLWVSIIGVWGTRGVGKTTLVKNLNNDFLKNVSSSKLSLGIVVWITVPKPPIDIRNIQGQIATRLNLQVDNEASVQIIASKIYQRLKEEKSFLLILDDVWKGINWDEVGVHQPVVPATSKVTITTSSLEVCRQMRTNVEMKVTTLIEDESWQLFVKNAGDCANLEHIQTLARVIARQCGGLPSAIIVIATSMRGNTRVGL</sequence>
<dbReference type="PANTHER" id="PTHR33463:SF218">
    <property type="entry name" value="DISEASE RESISTANCE PROTEIN RPS2-LIKE"/>
    <property type="match status" value="1"/>
</dbReference>
<evidence type="ECO:0000259" key="4">
    <source>
        <dbReference type="Pfam" id="PF00931"/>
    </source>
</evidence>
<keyword evidence="1" id="KW-0433">Leucine-rich repeat</keyword>
<dbReference type="OMA" id="MNEDESW"/>
<reference evidence="5 6" key="2">
    <citation type="journal article" date="2017" name="Genome Biol.">
        <title>New reference genome sequences of hot pepper reveal the massive evolution of plant disease-resistance genes by retroduplication.</title>
        <authorList>
            <person name="Kim S."/>
            <person name="Park J."/>
            <person name="Yeom S.I."/>
            <person name="Kim Y.M."/>
            <person name="Seo E."/>
            <person name="Kim K.T."/>
            <person name="Kim M.S."/>
            <person name="Lee J.M."/>
            <person name="Cheong K."/>
            <person name="Shin H.S."/>
            <person name="Kim S.B."/>
            <person name="Han K."/>
            <person name="Lee J."/>
            <person name="Park M."/>
            <person name="Lee H.A."/>
            <person name="Lee H.Y."/>
            <person name="Lee Y."/>
            <person name="Oh S."/>
            <person name="Lee J.H."/>
            <person name="Choi E."/>
            <person name="Choi E."/>
            <person name="Lee S.E."/>
            <person name="Jeon J."/>
            <person name="Kim H."/>
            <person name="Choi G."/>
            <person name="Song H."/>
            <person name="Lee J."/>
            <person name="Lee S.C."/>
            <person name="Kwon J.K."/>
            <person name="Lee H.Y."/>
            <person name="Koo N."/>
            <person name="Hong Y."/>
            <person name="Kim R.W."/>
            <person name="Kang W.H."/>
            <person name="Huh J.H."/>
            <person name="Kang B.C."/>
            <person name="Yang T.J."/>
            <person name="Lee Y.H."/>
            <person name="Bennetzen J.L."/>
            <person name="Choi D."/>
        </authorList>
    </citation>
    <scope>NUCLEOTIDE SEQUENCE [LARGE SCALE GENOMIC DNA]</scope>
    <source>
        <strain evidence="6">cv. CM334</strain>
    </source>
</reference>
<keyword evidence="3" id="KW-0067">ATP-binding</keyword>
<dbReference type="Proteomes" id="UP000222542">
    <property type="component" value="Unassembled WGS sequence"/>
</dbReference>
<evidence type="ECO:0000313" key="6">
    <source>
        <dbReference type="Proteomes" id="UP000222542"/>
    </source>
</evidence>
<dbReference type="PRINTS" id="PR00364">
    <property type="entry name" value="DISEASERSIST"/>
</dbReference>
<keyword evidence="3" id="KW-0547">Nucleotide-binding</keyword>
<dbReference type="EMBL" id="AYRZ02000001">
    <property type="protein sequence ID" value="PHT95925.1"/>
    <property type="molecule type" value="Genomic_DNA"/>
</dbReference>
<dbReference type="PANTHER" id="PTHR33463">
    <property type="entry name" value="NB-ARC DOMAIN-CONTAINING PROTEIN-RELATED"/>
    <property type="match status" value="1"/>
</dbReference>
<feature type="domain" description="NB-ARC" evidence="4">
    <location>
        <begin position="20"/>
        <end position="175"/>
    </location>
</feature>
<dbReference type="InterPro" id="IPR050905">
    <property type="entry name" value="Plant_NBS-LRR"/>
</dbReference>
<keyword evidence="6" id="KW-1185">Reference proteome</keyword>
<dbReference type="STRING" id="4072.A0A2G3ANW7"/>
<name>A0A2G3ANW7_CAPAN</name>
<evidence type="ECO:0000256" key="2">
    <source>
        <dbReference type="ARBA" id="ARBA00022821"/>
    </source>
</evidence>
<dbReference type="Gene3D" id="3.40.50.300">
    <property type="entry name" value="P-loop containing nucleotide triphosphate hydrolases"/>
    <property type="match status" value="1"/>
</dbReference>
<dbReference type="GO" id="GO:0006952">
    <property type="term" value="P:defense response"/>
    <property type="evidence" value="ECO:0007669"/>
    <property type="project" value="UniProtKB-KW"/>
</dbReference>
<dbReference type="AlphaFoldDB" id="A0A2G3ANW7"/>
<dbReference type="GO" id="GO:0005524">
    <property type="term" value="F:ATP binding"/>
    <property type="evidence" value="ECO:0007669"/>
    <property type="project" value="UniProtKB-KW"/>
</dbReference>
<dbReference type="InterPro" id="IPR027417">
    <property type="entry name" value="P-loop_NTPase"/>
</dbReference>